<sequence>MATPKKVILDCDPGHDDAFAMFVAHGHPALEVVAVTTVCGNQTVERVTRNALGVGELAGMHAVRFAQGAARPLIKPHQAAPEIHGDSGLDGPSLPQTSISLDPRSAAHLIVDLVMASEPGEITLVATAALTNLALALRLEPRIAERVAEVAIMGGAIGQGNVTASAEFNIYVDPHAARIVFEAPWKIVMMGLDVSHQALATPAVLDRLTSLSSPVGDFCVELLDYFGAQYLQHQGFESPPVHDLCPVIYLIDPTVFNLVRAPVAVDTTSELTMGRTVVDLRLPAAPDCRHQVATGLDHSRFFDIVVESIGRLG</sequence>
<evidence type="ECO:0000259" key="3">
    <source>
        <dbReference type="Pfam" id="PF01156"/>
    </source>
</evidence>
<dbReference type="CDD" id="cd02651">
    <property type="entry name" value="nuc_hydro_IU_UC_XIUA"/>
    <property type="match status" value="1"/>
</dbReference>
<evidence type="ECO:0000313" key="5">
    <source>
        <dbReference type="Proteomes" id="UP000268084"/>
    </source>
</evidence>
<dbReference type="Pfam" id="PF01156">
    <property type="entry name" value="IU_nuc_hydro"/>
    <property type="match status" value="1"/>
</dbReference>
<dbReference type="GO" id="GO:0008477">
    <property type="term" value="F:purine nucleosidase activity"/>
    <property type="evidence" value="ECO:0007669"/>
    <property type="project" value="TreeGrafter"/>
</dbReference>
<dbReference type="RefSeq" id="WP_124799632.1">
    <property type="nucleotide sequence ID" value="NZ_CP034170.1"/>
</dbReference>
<dbReference type="EMBL" id="CP034170">
    <property type="protein sequence ID" value="AZI58727.1"/>
    <property type="molecule type" value="Genomic_DNA"/>
</dbReference>
<keyword evidence="5" id="KW-1185">Reference proteome</keyword>
<dbReference type="GO" id="GO:0006152">
    <property type="term" value="P:purine nucleoside catabolic process"/>
    <property type="evidence" value="ECO:0007669"/>
    <property type="project" value="TreeGrafter"/>
</dbReference>
<evidence type="ECO:0000313" key="4">
    <source>
        <dbReference type="EMBL" id="AZI58727.1"/>
    </source>
</evidence>
<name>A0A3G8ZPL4_9ACTN</name>
<dbReference type="SUPFAM" id="SSF53590">
    <property type="entry name" value="Nucleoside hydrolase"/>
    <property type="match status" value="1"/>
</dbReference>
<gene>
    <name evidence="4" type="ORF">EH165_11875</name>
</gene>
<keyword evidence="1 4" id="KW-0378">Hydrolase</keyword>
<keyword evidence="2" id="KW-0326">Glycosidase</keyword>
<dbReference type="OrthoDB" id="9797882at2"/>
<dbReference type="PANTHER" id="PTHR12304:SF4">
    <property type="entry name" value="URIDINE NUCLEOSIDASE"/>
    <property type="match status" value="1"/>
</dbReference>
<reference evidence="4 5" key="1">
    <citation type="submission" date="2018-11" db="EMBL/GenBank/DDBJ databases">
        <authorList>
            <person name="Da X."/>
        </authorList>
    </citation>
    <scope>NUCLEOTIDE SEQUENCE [LARGE SCALE GENOMIC DNA]</scope>
    <source>
        <strain evidence="4 5">S14-144</strain>
    </source>
</reference>
<dbReference type="InterPro" id="IPR023186">
    <property type="entry name" value="IUNH"/>
</dbReference>
<organism evidence="4 5">
    <name type="scientific">Nakamurella antarctica</name>
    <dbReference type="NCBI Taxonomy" id="1902245"/>
    <lineage>
        <taxon>Bacteria</taxon>
        <taxon>Bacillati</taxon>
        <taxon>Actinomycetota</taxon>
        <taxon>Actinomycetes</taxon>
        <taxon>Nakamurellales</taxon>
        <taxon>Nakamurellaceae</taxon>
        <taxon>Nakamurella</taxon>
    </lineage>
</organism>
<dbReference type="Gene3D" id="3.90.245.10">
    <property type="entry name" value="Ribonucleoside hydrolase-like"/>
    <property type="match status" value="1"/>
</dbReference>
<dbReference type="KEGG" id="nak:EH165_11875"/>
<feature type="domain" description="Inosine/uridine-preferring nucleoside hydrolase" evidence="3">
    <location>
        <begin position="7"/>
        <end position="303"/>
    </location>
</feature>
<accession>A0A3G8ZPL4</accession>
<dbReference type="Proteomes" id="UP000268084">
    <property type="component" value="Chromosome"/>
</dbReference>
<dbReference type="GO" id="GO:0005829">
    <property type="term" value="C:cytosol"/>
    <property type="evidence" value="ECO:0007669"/>
    <property type="project" value="TreeGrafter"/>
</dbReference>
<evidence type="ECO:0000256" key="1">
    <source>
        <dbReference type="ARBA" id="ARBA00022801"/>
    </source>
</evidence>
<protein>
    <submittedName>
        <fullName evidence="4">Nucleoside hydrolase</fullName>
    </submittedName>
</protein>
<proteinExistence type="predicted"/>
<dbReference type="AlphaFoldDB" id="A0A3G8ZPL4"/>
<dbReference type="PANTHER" id="PTHR12304">
    <property type="entry name" value="INOSINE-URIDINE PREFERRING NUCLEOSIDE HYDROLASE"/>
    <property type="match status" value="1"/>
</dbReference>
<evidence type="ECO:0000256" key="2">
    <source>
        <dbReference type="ARBA" id="ARBA00023295"/>
    </source>
</evidence>
<dbReference type="InterPro" id="IPR001910">
    <property type="entry name" value="Inosine/uridine_hydrolase_dom"/>
</dbReference>
<dbReference type="InterPro" id="IPR036452">
    <property type="entry name" value="Ribo_hydro-like"/>
</dbReference>
<reference evidence="4 5" key="2">
    <citation type="submission" date="2018-12" db="EMBL/GenBank/DDBJ databases">
        <title>Nakamurella antarcticus sp. nov., isolated from Antarctica South Shetland Islands soil.</title>
        <authorList>
            <person name="Peng F."/>
        </authorList>
    </citation>
    <scope>NUCLEOTIDE SEQUENCE [LARGE SCALE GENOMIC DNA]</scope>
    <source>
        <strain evidence="4 5">S14-144</strain>
    </source>
</reference>